<evidence type="ECO:0000313" key="2">
    <source>
        <dbReference type="Proteomes" id="UP001054902"/>
    </source>
</evidence>
<keyword evidence="2" id="KW-1185">Reference proteome</keyword>
<sequence length="207" mass="24565">MDIVMNLPNNGFRYLCEKDVLQSNIFFTILQAQKDAVYNYFDLKKRIFLMEWDIINENIVIISKQSHVEESRYRKIIDDLRLLRSAVFSLHELLQTNLNDFKRALLEYEKRSNTNIYEEELECLLETHGFMEGEWTEELLDKLSEKLTLLEEKRSDDSMGIRISFKKWSLIPSKKKEPSKNKSSKRGTRLSLIFSRKESRSCPNLKA</sequence>
<comment type="caution">
    <text evidence="1">The sequence shown here is derived from an EMBL/GenBank/DDBJ whole genome shotgun (WGS) entry which is preliminary data.</text>
</comment>
<protein>
    <submittedName>
        <fullName evidence="1">Uncharacterized protein</fullName>
    </submittedName>
</protein>
<dbReference type="EMBL" id="BLLK01000074">
    <property type="protein sequence ID" value="GFH61274.1"/>
    <property type="molecule type" value="Genomic_DNA"/>
</dbReference>
<accession>A0AAD3DEP3</accession>
<proteinExistence type="predicted"/>
<evidence type="ECO:0000313" key="1">
    <source>
        <dbReference type="EMBL" id="GFH61274.1"/>
    </source>
</evidence>
<organism evidence="1 2">
    <name type="scientific">Chaetoceros tenuissimus</name>
    <dbReference type="NCBI Taxonomy" id="426638"/>
    <lineage>
        <taxon>Eukaryota</taxon>
        <taxon>Sar</taxon>
        <taxon>Stramenopiles</taxon>
        <taxon>Ochrophyta</taxon>
        <taxon>Bacillariophyta</taxon>
        <taxon>Coscinodiscophyceae</taxon>
        <taxon>Chaetocerotophycidae</taxon>
        <taxon>Chaetocerotales</taxon>
        <taxon>Chaetocerotaceae</taxon>
        <taxon>Chaetoceros</taxon>
    </lineage>
</organism>
<dbReference type="Proteomes" id="UP001054902">
    <property type="component" value="Unassembled WGS sequence"/>
</dbReference>
<dbReference type="AlphaFoldDB" id="A0AAD3DEP3"/>
<reference evidence="1 2" key="1">
    <citation type="journal article" date="2021" name="Sci. Rep.">
        <title>The genome of the diatom Chaetoceros tenuissimus carries an ancient integrated fragment of an extant virus.</title>
        <authorList>
            <person name="Hongo Y."/>
            <person name="Kimura K."/>
            <person name="Takaki Y."/>
            <person name="Yoshida Y."/>
            <person name="Baba S."/>
            <person name="Kobayashi G."/>
            <person name="Nagasaki K."/>
            <person name="Hano T."/>
            <person name="Tomaru Y."/>
        </authorList>
    </citation>
    <scope>NUCLEOTIDE SEQUENCE [LARGE SCALE GENOMIC DNA]</scope>
    <source>
        <strain evidence="1 2">NIES-3715</strain>
    </source>
</reference>
<name>A0AAD3DEP3_9STRA</name>
<gene>
    <name evidence="1" type="ORF">CTEN210_17750</name>
</gene>